<keyword evidence="2" id="KW-0547">Nucleotide-binding</keyword>
<accession>A0A8J3YFB6</accession>
<evidence type="ECO:0000256" key="7">
    <source>
        <dbReference type="SAM" id="Phobius"/>
    </source>
</evidence>
<feature type="region of interest" description="Disordered" evidence="6">
    <location>
        <begin position="327"/>
        <end position="350"/>
    </location>
</feature>
<dbReference type="Gene3D" id="3.90.640.10">
    <property type="entry name" value="Actin, Chain A, domain 4"/>
    <property type="match status" value="1"/>
</dbReference>
<dbReference type="InterPro" id="IPR018181">
    <property type="entry name" value="Heat_shock_70_CS"/>
</dbReference>
<evidence type="ECO:0000256" key="1">
    <source>
        <dbReference type="ARBA" id="ARBA00007381"/>
    </source>
</evidence>
<dbReference type="EMBL" id="BOPF01000002">
    <property type="protein sequence ID" value="GIJ43382.1"/>
    <property type="molecule type" value="Genomic_DNA"/>
</dbReference>
<comment type="similarity">
    <text evidence="1">Belongs to the heat shock protein 70 family.</text>
</comment>
<evidence type="ECO:0000256" key="4">
    <source>
        <dbReference type="ARBA" id="ARBA00023016"/>
    </source>
</evidence>
<dbReference type="InterPro" id="IPR043129">
    <property type="entry name" value="ATPase_NBD"/>
</dbReference>
<feature type="region of interest" description="Disordered" evidence="6">
    <location>
        <begin position="521"/>
        <end position="554"/>
    </location>
</feature>
<feature type="compositionally biased region" description="Low complexity" evidence="6">
    <location>
        <begin position="530"/>
        <end position="540"/>
    </location>
</feature>
<feature type="region of interest" description="Disordered" evidence="6">
    <location>
        <begin position="37"/>
        <end position="56"/>
    </location>
</feature>
<evidence type="ECO:0000256" key="2">
    <source>
        <dbReference type="ARBA" id="ARBA00022741"/>
    </source>
</evidence>
<dbReference type="SUPFAM" id="SSF53067">
    <property type="entry name" value="Actin-like ATPase domain"/>
    <property type="match status" value="2"/>
</dbReference>
<keyword evidence="7" id="KW-0472">Membrane</keyword>
<dbReference type="PANTHER" id="PTHR42749">
    <property type="entry name" value="CELL SHAPE-DETERMINING PROTEIN MREB"/>
    <property type="match status" value="1"/>
</dbReference>
<evidence type="ECO:0000313" key="8">
    <source>
        <dbReference type="EMBL" id="GIJ43382.1"/>
    </source>
</evidence>
<dbReference type="Pfam" id="PF00012">
    <property type="entry name" value="HSP70"/>
    <property type="match status" value="1"/>
</dbReference>
<dbReference type="PANTHER" id="PTHR42749:SF1">
    <property type="entry name" value="CELL SHAPE-DETERMINING PROTEIN MREB"/>
    <property type="match status" value="1"/>
</dbReference>
<evidence type="ECO:0000313" key="9">
    <source>
        <dbReference type="Proteomes" id="UP000619260"/>
    </source>
</evidence>
<dbReference type="PROSITE" id="PS01036">
    <property type="entry name" value="HSP70_3"/>
    <property type="match status" value="1"/>
</dbReference>
<keyword evidence="7" id="KW-0812">Transmembrane</keyword>
<keyword evidence="5" id="KW-0143">Chaperone</keyword>
<dbReference type="AlphaFoldDB" id="A0A8J3YFB6"/>
<dbReference type="GO" id="GO:0005524">
    <property type="term" value="F:ATP binding"/>
    <property type="evidence" value="ECO:0007669"/>
    <property type="project" value="UniProtKB-KW"/>
</dbReference>
<dbReference type="InterPro" id="IPR013126">
    <property type="entry name" value="Hsp_70_fam"/>
</dbReference>
<feature type="compositionally biased region" description="Basic and acidic residues" evidence="6">
    <location>
        <begin position="45"/>
        <end position="56"/>
    </location>
</feature>
<keyword evidence="4" id="KW-0346">Stress response</keyword>
<protein>
    <recommendedName>
        <fullName evidence="10">Hsp70 protein</fullName>
    </recommendedName>
</protein>
<reference evidence="8" key="1">
    <citation type="submission" date="2021-01" db="EMBL/GenBank/DDBJ databases">
        <title>Whole genome shotgun sequence of Virgisporangium aliadipatigenens NBRC 105644.</title>
        <authorList>
            <person name="Komaki H."/>
            <person name="Tamura T."/>
        </authorList>
    </citation>
    <scope>NUCLEOTIDE SEQUENCE</scope>
    <source>
        <strain evidence="8">NBRC 105644</strain>
    </source>
</reference>
<organism evidence="8 9">
    <name type="scientific">Virgisporangium aliadipatigenens</name>
    <dbReference type="NCBI Taxonomy" id="741659"/>
    <lineage>
        <taxon>Bacteria</taxon>
        <taxon>Bacillati</taxon>
        <taxon>Actinomycetota</taxon>
        <taxon>Actinomycetes</taxon>
        <taxon>Micromonosporales</taxon>
        <taxon>Micromonosporaceae</taxon>
        <taxon>Virgisporangium</taxon>
    </lineage>
</organism>
<gene>
    <name evidence="8" type="ORF">Val02_02680</name>
</gene>
<evidence type="ECO:0000256" key="3">
    <source>
        <dbReference type="ARBA" id="ARBA00022840"/>
    </source>
</evidence>
<feature type="compositionally biased region" description="Gly residues" evidence="6">
    <location>
        <begin position="461"/>
        <end position="478"/>
    </location>
</feature>
<dbReference type="GO" id="GO:0140662">
    <property type="term" value="F:ATP-dependent protein folding chaperone"/>
    <property type="evidence" value="ECO:0007669"/>
    <property type="project" value="InterPro"/>
</dbReference>
<evidence type="ECO:0008006" key="10">
    <source>
        <dbReference type="Google" id="ProtNLM"/>
    </source>
</evidence>
<dbReference type="Proteomes" id="UP000619260">
    <property type="component" value="Unassembled WGS sequence"/>
</dbReference>
<keyword evidence="3" id="KW-0067">ATP-binding</keyword>
<keyword evidence="9" id="KW-1185">Reference proteome</keyword>
<feature type="region of interest" description="Disordered" evidence="6">
    <location>
        <begin position="461"/>
        <end position="489"/>
    </location>
</feature>
<name>A0A8J3YFB6_9ACTN</name>
<sequence>MLQWPDGRVRPLLFDGSPLLSSAVLLGADTRLHTGRDATYLGRGTPERMEPNPKRRVDDDTVLLGEREVPVRDLLAAVLTRVATEAQRVAGRIGEVVLTHPAAWGSRRVGLLVEAAGQAGLGRPHLVGEPLAAATYFARLGGPFATAARVLVYDLGAGTFDVTLLRRHAHGFEIVRSDGLNDVGGLDIDAAIVAFLQATYGQPWNDAVSRRQLWEDVRGAKEMLSRASSTVITLPTTGTEVPLGREQFDGLVAPVLRPTVSMTRALLRDAGAEGGETALVLVGGASRVPLVATMLQEALGLAPIVIEQPELVVAEGALYSLPGGPDPAAAPAGSPASGGPSAPVSGPAGPSVPVSGAVGAGGYGGDGTGGYGPSVPGSGVFGVTGTGAGVYGAPASGAGAYGAAAPVSGAAGPISGAGGPVPGGAGPVPGGAPVSGAAGGYGAGSAGAFGGAAPGGPGVYGGPGPGGFPGGGPQGFGHGPAVRPPRPARSGAAVGVTAAVAVLVVLGLLVGIGVVGWLVTRGDDTGNRATGGPSAGPTTGREAAGSPTGRQNAQAKYEVTVIPENPCSKVDIGAFAQQFSEQSIDPTASRQLTTGYGYGSCSHSRTRNTTEAVLTLTYTLSVFDDPNVAVTTQKQAYDNAKLNSQFVPTISGLGEEAYLTDRVGSAATSDRDVNYTLEMRDGNLRWSVLLIASSVTGGPWTEQQRAQFRTDLEASVRGSHKNLTG</sequence>
<dbReference type="Gene3D" id="3.30.420.40">
    <property type="match status" value="2"/>
</dbReference>
<evidence type="ECO:0000256" key="5">
    <source>
        <dbReference type="ARBA" id="ARBA00023186"/>
    </source>
</evidence>
<proteinExistence type="inferred from homology"/>
<keyword evidence="7" id="KW-1133">Transmembrane helix</keyword>
<evidence type="ECO:0000256" key="6">
    <source>
        <dbReference type="SAM" id="MobiDB-lite"/>
    </source>
</evidence>
<feature type="transmembrane region" description="Helical" evidence="7">
    <location>
        <begin position="492"/>
        <end position="519"/>
    </location>
</feature>
<comment type="caution">
    <text evidence="8">The sequence shown here is derived from an EMBL/GenBank/DDBJ whole genome shotgun (WGS) entry which is preliminary data.</text>
</comment>